<gene>
    <name evidence="1" type="ORF">CAMP_LOCUS18198</name>
</gene>
<dbReference type="Proteomes" id="UP001152747">
    <property type="component" value="Unassembled WGS sequence"/>
</dbReference>
<dbReference type="PANTHER" id="PTHR22900">
    <property type="entry name" value="PROTEIN CBG14245-RELATED"/>
    <property type="match status" value="1"/>
</dbReference>
<dbReference type="AlphaFoldDB" id="A0A9P1N910"/>
<dbReference type="PANTHER" id="PTHR22900:SF5">
    <property type="entry name" value="PROTEIN CBG14245"/>
    <property type="match status" value="1"/>
</dbReference>
<evidence type="ECO:0008006" key="3">
    <source>
        <dbReference type="Google" id="ProtNLM"/>
    </source>
</evidence>
<dbReference type="InterPro" id="IPR007669">
    <property type="entry name" value="Chst-1-like"/>
</dbReference>
<sequence length="328" mass="38875">MCLKYDQYFNGTNNPVVTVEMPTGGSKIKNFFSLYTNNDALKKQNSDKIKPRNNNLTAHQMCQNTTQCIPPFFHHETRFKIAPDYHMINCVVHKSMSTVITGLMCYLFNRKRFVSVDSQINMTEWEKASLCRSENGVQTIRQLQRRVKSNDFKNWSLSMITRDPVDRFISGYVDRCIRVAEGPAPCNGCDKNLTCFVLSEYERFMKQTMKKKLVNTFEDRHFYPQNWRCGLNRMRDQYEFIRYSSDPTKELMTDLFKIAQRQGVPKSELEYIEQELTRNRKTSHTTAYSPAREFYEKRLRENPFLMEYVVRMFYHDFVILGYSFPPGF</sequence>
<dbReference type="EMBL" id="CANHGI010000006">
    <property type="protein sequence ID" value="CAI5455561.1"/>
    <property type="molecule type" value="Genomic_DNA"/>
</dbReference>
<dbReference type="OrthoDB" id="408912at2759"/>
<keyword evidence="2" id="KW-1185">Reference proteome</keyword>
<dbReference type="GO" id="GO:0016020">
    <property type="term" value="C:membrane"/>
    <property type="evidence" value="ECO:0007669"/>
    <property type="project" value="InterPro"/>
</dbReference>
<dbReference type="GO" id="GO:1902884">
    <property type="term" value="P:positive regulation of response to oxidative stress"/>
    <property type="evidence" value="ECO:0007669"/>
    <property type="project" value="InterPro"/>
</dbReference>
<proteinExistence type="predicted"/>
<dbReference type="GO" id="GO:0050650">
    <property type="term" value="P:chondroitin sulfate proteoglycan biosynthetic process"/>
    <property type="evidence" value="ECO:0007669"/>
    <property type="project" value="InterPro"/>
</dbReference>
<dbReference type="InterPro" id="IPR005331">
    <property type="entry name" value="Sulfotransferase"/>
</dbReference>
<name>A0A9P1N910_9PELO</name>
<evidence type="ECO:0000313" key="2">
    <source>
        <dbReference type="Proteomes" id="UP001152747"/>
    </source>
</evidence>
<evidence type="ECO:0000313" key="1">
    <source>
        <dbReference type="EMBL" id="CAI5455561.1"/>
    </source>
</evidence>
<dbReference type="GO" id="GO:0047756">
    <property type="term" value="F:chondroitin 4-sulfotransferase activity"/>
    <property type="evidence" value="ECO:0007669"/>
    <property type="project" value="InterPro"/>
</dbReference>
<dbReference type="Pfam" id="PF03567">
    <property type="entry name" value="Sulfotransfer_2"/>
    <property type="match status" value="1"/>
</dbReference>
<accession>A0A9P1N910</accession>
<reference evidence="1" key="1">
    <citation type="submission" date="2022-11" db="EMBL/GenBank/DDBJ databases">
        <authorList>
            <person name="Kikuchi T."/>
        </authorList>
    </citation>
    <scope>NUCLEOTIDE SEQUENCE</scope>
    <source>
        <strain evidence="1">PS1010</strain>
    </source>
</reference>
<organism evidence="1 2">
    <name type="scientific">Caenorhabditis angaria</name>
    <dbReference type="NCBI Taxonomy" id="860376"/>
    <lineage>
        <taxon>Eukaryota</taxon>
        <taxon>Metazoa</taxon>
        <taxon>Ecdysozoa</taxon>
        <taxon>Nematoda</taxon>
        <taxon>Chromadorea</taxon>
        <taxon>Rhabditida</taxon>
        <taxon>Rhabditina</taxon>
        <taxon>Rhabditomorpha</taxon>
        <taxon>Rhabditoidea</taxon>
        <taxon>Rhabditidae</taxon>
        <taxon>Peloderinae</taxon>
        <taxon>Caenorhabditis</taxon>
    </lineage>
</organism>
<protein>
    <recommendedName>
        <fullName evidence="3">Carbohydrate sulfotransferase</fullName>
    </recommendedName>
</protein>
<comment type="caution">
    <text evidence="1">The sequence shown here is derived from an EMBL/GenBank/DDBJ whole genome shotgun (WGS) entry which is preliminary data.</text>
</comment>